<accession>A0A4R2IHW1</accession>
<feature type="transmembrane region" description="Helical" evidence="2">
    <location>
        <begin position="34"/>
        <end position="57"/>
    </location>
</feature>
<feature type="domain" description="GGDEF" evidence="3">
    <location>
        <begin position="293"/>
        <end position="428"/>
    </location>
</feature>
<dbReference type="GO" id="GO:1902201">
    <property type="term" value="P:negative regulation of bacterial-type flagellum-dependent cell motility"/>
    <property type="evidence" value="ECO:0007669"/>
    <property type="project" value="TreeGrafter"/>
</dbReference>
<dbReference type="PANTHER" id="PTHR45138">
    <property type="entry name" value="REGULATORY COMPONENTS OF SENSORY TRANSDUCTION SYSTEM"/>
    <property type="match status" value="1"/>
</dbReference>
<evidence type="ECO:0000256" key="2">
    <source>
        <dbReference type="SAM" id="Phobius"/>
    </source>
</evidence>
<evidence type="ECO:0000256" key="1">
    <source>
        <dbReference type="SAM" id="MobiDB-lite"/>
    </source>
</evidence>
<name>A0A4R2IHW1_9PSEU</name>
<feature type="transmembrane region" description="Helical" evidence="2">
    <location>
        <begin position="101"/>
        <end position="126"/>
    </location>
</feature>
<dbReference type="Proteomes" id="UP000295680">
    <property type="component" value="Unassembled WGS sequence"/>
</dbReference>
<organism evidence="4 5">
    <name type="scientific">Actinocrispum wychmicini</name>
    <dbReference type="NCBI Taxonomy" id="1213861"/>
    <lineage>
        <taxon>Bacteria</taxon>
        <taxon>Bacillati</taxon>
        <taxon>Actinomycetota</taxon>
        <taxon>Actinomycetes</taxon>
        <taxon>Pseudonocardiales</taxon>
        <taxon>Pseudonocardiaceae</taxon>
        <taxon>Actinocrispum</taxon>
    </lineage>
</organism>
<keyword evidence="2" id="KW-1133">Transmembrane helix</keyword>
<evidence type="ECO:0000259" key="3">
    <source>
        <dbReference type="PROSITE" id="PS50887"/>
    </source>
</evidence>
<feature type="transmembrane region" description="Helical" evidence="2">
    <location>
        <begin position="172"/>
        <end position="200"/>
    </location>
</feature>
<dbReference type="SMART" id="SM00267">
    <property type="entry name" value="GGDEF"/>
    <property type="match status" value="1"/>
</dbReference>
<dbReference type="GO" id="GO:0043709">
    <property type="term" value="P:cell adhesion involved in single-species biofilm formation"/>
    <property type="evidence" value="ECO:0007669"/>
    <property type="project" value="TreeGrafter"/>
</dbReference>
<keyword evidence="5" id="KW-1185">Reference proteome</keyword>
<feature type="transmembrane region" description="Helical" evidence="2">
    <location>
        <begin position="220"/>
        <end position="250"/>
    </location>
</feature>
<gene>
    <name evidence="4" type="ORF">EV192_1261</name>
</gene>
<dbReference type="GO" id="GO:0052621">
    <property type="term" value="F:diguanylate cyclase activity"/>
    <property type="evidence" value="ECO:0007669"/>
    <property type="project" value="TreeGrafter"/>
</dbReference>
<dbReference type="AlphaFoldDB" id="A0A4R2IHW1"/>
<keyword evidence="2" id="KW-0472">Membrane</keyword>
<dbReference type="EMBL" id="SLWS01000026">
    <property type="protein sequence ID" value="TCO43786.1"/>
    <property type="molecule type" value="Genomic_DNA"/>
</dbReference>
<dbReference type="Gene3D" id="3.30.70.270">
    <property type="match status" value="1"/>
</dbReference>
<sequence length="443" mass="47951">MAGDGRRRDDPHVTGGLAIVGIPRWGLWQLPNRAVIAYVLAVDLVALLGAAAAFVLIPIAGGDLFPCVALMACSVLYTELSRPIEKIRESYKGAPHIALMSVWIFAAVLLLHPGLAAAVIVLTFYYRWFRIQPNPLYRRTFSASATVVSGYAAAGFLAATSPVLFTDMPRNIPAFLLVVAAALVFFTVNTLLMTIAVYYGTPHTKVRDALATPADYALELATIALGILLAWALADWPIALALIIGITLVLHRSVLIRQLRDQARLDAKTGLLNSESWRKAADDELARTASTGQETGVLMLDLDHFKAINDRHGHPTGDVLLRMVADTLKDEVRSSDLVGRFGGEEFVLLLAKTGRLHARNIAERIRQRVASTSPDGVDMPDLERVTVSIGVAVYPQDGTSLDNIVKAADRALYVAKRAGRNQVFVKGDPPPPVVTTAQTSDHV</sequence>
<protein>
    <submittedName>
        <fullName evidence="4">Diguanylate cyclase (GGDEF)-like protein</fullName>
    </submittedName>
</protein>
<dbReference type="InterPro" id="IPR029787">
    <property type="entry name" value="Nucleotide_cyclase"/>
</dbReference>
<comment type="caution">
    <text evidence="4">The sequence shown here is derived from an EMBL/GenBank/DDBJ whole genome shotgun (WGS) entry which is preliminary data.</text>
</comment>
<dbReference type="GO" id="GO:0005886">
    <property type="term" value="C:plasma membrane"/>
    <property type="evidence" value="ECO:0007669"/>
    <property type="project" value="TreeGrafter"/>
</dbReference>
<dbReference type="InterPro" id="IPR000160">
    <property type="entry name" value="GGDEF_dom"/>
</dbReference>
<dbReference type="InterPro" id="IPR050469">
    <property type="entry name" value="Diguanylate_Cyclase"/>
</dbReference>
<feature type="transmembrane region" description="Helical" evidence="2">
    <location>
        <begin position="146"/>
        <end position="165"/>
    </location>
</feature>
<dbReference type="FunFam" id="3.30.70.270:FF:000001">
    <property type="entry name" value="Diguanylate cyclase domain protein"/>
    <property type="match status" value="1"/>
</dbReference>
<dbReference type="SUPFAM" id="SSF55073">
    <property type="entry name" value="Nucleotide cyclase"/>
    <property type="match status" value="1"/>
</dbReference>
<dbReference type="PANTHER" id="PTHR45138:SF9">
    <property type="entry name" value="DIGUANYLATE CYCLASE DGCM-RELATED"/>
    <property type="match status" value="1"/>
</dbReference>
<dbReference type="PROSITE" id="PS50887">
    <property type="entry name" value="GGDEF"/>
    <property type="match status" value="1"/>
</dbReference>
<dbReference type="CDD" id="cd01949">
    <property type="entry name" value="GGDEF"/>
    <property type="match status" value="1"/>
</dbReference>
<dbReference type="Pfam" id="PF00990">
    <property type="entry name" value="GGDEF"/>
    <property type="match status" value="1"/>
</dbReference>
<proteinExistence type="predicted"/>
<keyword evidence="2" id="KW-0812">Transmembrane</keyword>
<evidence type="ECO:0000313" key="4">
    <source>
        <dbReference type="EMBL" id="TCO43786.1"/>
    </source>
</evidence>
<dbReference type="RefSeq" id="WP_243727652.1">
    <property type="nucleotide sequence ID" value="NZ_SLWS01000026.1"/>
</dbReference>
<dbReference type="InterPro" id="IPR043128">
    <property type="entry name" value="Rev_trsase/Diguanyl_cyclase"/>
</dbReference>
<reference evidence="4 5" key="1">
    <citation type="submission" date="2019-03" db="EMBL/GenBank/DDBJ databases">
        <title>Genomic Encyclopedia of Type Strains, Phase IV (KMG-IV): sequencing the most valuable type-strain genomes for metagenomic binning, comparative biology and taxonomic classification.</title>
        <authorList>
            <person name="Goeker M."/>
        </authorList>
    </citation>
    <scope>NUCLEOTIDE SEQUENCE [LARGE SCALE GENOMIC DNA]</scope>
    <source>
        <strain evidence="4 5">DSM 45934</strain>
    </source>
</reference>
<feature type="region of interest" description="Disordered" evidence="1">
    <location>
        <begin position="424"/>
        <end position="443"/>
    </location>
</feature>
<dbReference type="NCBIfam" id="TIGR00254">
    <property type="entry name" value="GGDEF"/>
    <property type="match status" value="1"/>
</dbReference>
<evidence type="ECO:0000313" key="5">
    <source>
        <dbReference type="Proteomes" id="UP000295680"/>
    </source>
</evidence>